<reference evidence="1" key="2">
    <citation type="submission" date="2023-06" db="EMBL/GenBank/DDBJ databases">
        <authorList>
            <person name="Ma L."/>
            <person name="Liu K.-W."/>
            <person name="Li Z."/>
            <person name="Hsiao Y.-Y."/>
            <person name="Qi Y."/>
            <person name="Fu T."/>
            <person name="Tang G."/>
            <person name="Zhang D."/>
            <person name="Sun W.-H."/>
            <person name="Liu D.-K."/>
            <person name="Li Y."/>
            <person name="Chen G.-Z."/>
            <person name="Liu X.-D."/>
            <person name="Liao X.-Y."/>
            <person name="Jiang Y.-T."/>
            <person name="Yu X."/>
            <person name="Hao Y."/>
            <person name="Huang J."/>
            <person name="Zhao X.-W."/>
            <person name="Ke S."/>
            <person name="Chen Y.-Y."/>
            <person name="Wu W.-L."/>
            <person name="Hsu J.-L."/>
            <person name="Lin Y.-F."/>
            <person name="Huang M.-D."/>
            <person name="Li C.-Y."/>
            <person name="Huang L."/>
            <person name="Wang Z.-W."/>
            <person name="Zhao X."/>
            <person name="Zhong W.-Y."/>
            <person name="Peng D.-H."/>
            <person name="Ahmad S."/>
            <person name="Lan S."/>
            <person name="Zhang J.-S."/>
            <person name="Tsai W.-C."/>
            <person name="Van De Peer Y."/>
            <person name="Liu Z.-J."/>
        </authorList>
    </citation>
    <scope>NUCLEOTIDE SEQUENCE</scope>
    <source>
        <strain evidence="1">CP</strain>
        <tissue evidence="1">Leaves</tissue>
    </source>
</reference>
<dbReference type="AlphaFoldDB" id="A0AAV9E022"/>
<proteinExistence type="predicted"/>
<organism evidence="1 2">
    <name type="scientific">Acorus calamus</name>
    <name type="common">Sweet flag</name>
    <dbReference type="NCBI Taxonomy" id="4465"/>
    <lineage>
        <taxon>Eukaryota</taxon>
        <taxon>Viridiplantae</taxon>
        <taxon>Streptophyta</taxon>
        <taxon>Embryophyta</taxon>
        <taxon>Tracheophyta</taxon>
        <taxon>Spermatophyta</taxon>
        <taxon>Magnoliopsida</taxon>
        <taxon>Liliopsida</taxon>
        <taxon>Acoraceae</taxon>
        <taxon>Acorus</taxon>
    </lineage>
</organism>
<gene>
    <name evidence="1" type="ORF">QJS10_CPA10g01826</name>
</gene>
<keyword evidence="2" id="KW-1185">Reference proteome</keyword>
<dbReference type="EMBL" id="JAUJYO010000010">
    <property type="protein sequence ID" value="KAK1306584.1"/>
    <property type="molecule type" value="Genomic_DNA"/>
</dbReference>
<evidence type="ECO:0000313" key="2">
    <source>
        <dbReference type="Proteomes" id="UP001180020"/>
    </source>
</evidence>
<evidence type="ECO:0008006" key="3">
    <source>
        <dbReference type="Google" id="ProtNLM"/>
    </source>
</evidence>
<evidence type="ECO:0000313" key="1">
    <source>
        <dbReference type="EMBL" id="KAK1306584.1"/>
    </source>
</evidence>
<accession>A0AAV9E022</accession>
<dbReference type="Proteomes" id="UP001180020">
    <property type="component" value="Unassembled WGS sequence"/>
</dbReference>
<protein>
    <recommendedName>
        <fullName evidence="3">Pentatricopeptide repeat-containing protein</fullName>
    </recommendedName>
</protein>
<sequence>MSTSPSHKNPNPSDLYKDENDDLARSILSSIQKHKEKTEEEDDLSFLLRLSSTFPETTLFSGLTLCRVVDLSPSTATSMRFLRWVAMRPCADFDDDASTLPLLVRLFVDRGDLDAAHDVVLLFRYAAERSSLRAMLVILIEAFSEQRRYPIDVASTLIGRMACDESLYPLEDSIVAGVSALHDLSFVDEAVALVKDQFGFWVSRNKGKRVAEEFAKEGLPRAATTAYNVMLVPELIAKRRSFWVSGGSVDEILSEMDDMGIVPDNHTFNIIAANLDKASSKSYPSRFYNEMRPLHETIRSYAAVRPLRDMIRRGCKPDLEMYFLTARLLYRKGEASLAREND</sequence>
<name>A0AAV9E022_ACOCL</name>
<reference evidence="1" key="1">
    <citation type="journal article" date="2023" name="Nat. Commun.">
        <title>Diploid and tetraploid genomes of Acorus and the evolution of monocots.</title>
        <authorList>
            <person name="Ma L."/>
            <person name="Liu K.W."/>
            <person name="Li Z."/>
            <person name="Hsiao Y.Y."/>
            <person name="Qi Y."/>
            <person name="Fu T."/>
            <person name="Tang G.D."/>
            <person name="Zhang D."/>
            <person name="Sun W.H."/>
            <person name="Liu D.K."/>
            <person name="Li Y."/>
            <person name="Chen G.Z."/>
            <person name="Liu X.D."/>
            <person name="Liao X.Y."/>
            <person name="Jiang Y.T."/>
            <person name="Yu X."/>
            <person name="Hao Y."/>
            <person name="Huang J."/>
            <person name="Zhao X.W."/>
            <person name="Ke S."/>
            <person name="Chen Y.Y."/>
            <person name="Wu W.L."/>
            <person name="Hsu J.L."/>
            <person name="Lin Y.F."/>
            <person name="Huang M.D."/>
            <person name="Li C.Y."/>
            <person name="Huang L."/>
            <person name="Wang Z.W."/>
            <person name="Zhao X."/>
            <person name="Zhong W.Y."/>
            <person name="Peng D.H."/>
            <person name="Ahmad S."/>
            <person name="Lan S."/>
            <person name="Zhang J.S."/>
            <person name="Tsai W.C."/>
            <person name="Van de Peer Y."/>
            <person name="Liu Z.J."/>
        </authorList>
    </citation>
    <scope>NUCLEOTIDE SEQUENCE</scope>
    <source>
        <strain evidence="1">CP</strain>
    </source>
</reference>
<comment type="caution">
    <text evidence="1">The sequence shown here is derived from an EMBL/GenBank/DDBJ whole genome shotgun (WGS) entry which is preliminary data.</text>
</comment>